<dbReference type="InterPro" id="IPR002401">
    <property type="entry name" value="Cyt_P450_E_grp-I"/>
</dbReference>
<keyword evidence="3" id="KW-0560">Oxidoreductase</keyword>
<keyword evidence="3" id="KW-0408">Iron</keyword>
<dbReference type="InterPro" id="IPR017972">
    <property type="entry name" value="Cyt_P450_CS"/>
</dbReference>
<dbReference type="RefSeq" id="WP_305101906.1">
    <property type="nucleotide sequence ID" value="NZ_JAUTWS010000001.1"/>
</dbReference>
<comment type="similarity">
    <text evidence="2 3">Belongs to the cytochrome P450 family.</text>
</comment>
<protein>
    <submittedName>
        <fullName evidence="4">Cytochrome P450</fullName>
    </submittedName>
</protein>
<proteinExistence type="inferred from homology"/>
<evidence type="ECO:0000313" key="5">
    <source>
        <dbReference type="Proteomes" id="UP001243009"/>
    </source>
</evidence>
<dbReference type="PRINTS" id="PR00385">
    <property type="entry name" value="P450"/>
</dbReference>
<sequence>MTLLSPVLPAPFVPPAPEPPEQSPPFLGQLRGYRRNVIGTWPRRAYEEMVFERPFFGRRTLLLNAPEAIRHVLVEATERYGRTPATLRVLRPLLGEGLVLAEGAAWRHQRRTLAPAFAPRAIATLLPLMRAAVDDSVAALPVDRPLDLLGAMQMLALEVAGRTMISLGMGRWRAEMRGRLERYGQSGGLHLFDLMLPPAIPTPWDLRRRWHGARWMALIERIVAARQAERRQGEATDLLDMLLAARDPETGRAFPPREVRDQVATLLLAGHETTSLAIFWSLVLLAQAPAWQDRVAAEAGAAQQPLTRAVVEEAMRLYPPAFTLARLAREPDEVAGVTLRRGDAVLIAPWVLHRHRRLWERPEEFDPRRFLPPAPPPERFAYLPFGAGPRVCIGAPFALAEATLALSAILGRFRLALPGKRPVMPLAVTTTVPDHRPLFRLERR</sequence>
<dbReference type="Pfam" id="PF00067">
    <property type="entry name" value="p450"/>
    <property type="match status" value="1"/>
</dbReference>
<dbReference type="Gene3D" id="1.10.630.10">
    <property type="entry name" value="Cytochrome P450"/>
    <property type="match status" value="1"/>
</dbReference>
<keyword evidence="3" id="KW-0503">Monooxygenase</keyword>
<keyword evidence="3" id="KW-0349">Heme</keyword>
<evidence type="ECO:0000256" key="3">
    <source>
        <dbReference type="RuleBase" id="RU000461"/>
    </source>
</evidence>
<comment type="cofactor">
    <cofactor evidence="1">
        <name>heme</name>
        <dbReference type="ChEBI" id="CHEBI:30413"/>
    </cofactor>
</comment>
<keyword evidence="3" id="KW-0479">Metal-binding</keyword>
<dbReference type="PANTHER" id="PTHR24305:SF166">
    <property type="entry name" value="CYTOCHROME P450 12A4, MITOCHONDRIAL-RELATED"/>
    <property type="match status" value="1"/>
</dbReference>
<dbReference type="InterPro" id="IPR050121">
    <property type="entry name" value="Cytochrome_P450_monoxygenase"/>
</dbReference>
<dbReference type="InterPro" id="IPR036396">
    <property type="entry name" value="Cyt_P450_sf"/>
</dbReference>
<comment type="caution">
    <text evidence="4">The sequence shown here is derived from an EMBL/GenBank/DDBJ whole genome shotgun (WGS) entry which is preliminary data.</text>
</comment>
<dbReference type="SUPFAM" id="SSF48264">
    <property type="entry name" value="Cytochrome P450"/>
    <property type="match status" value="1"/>
</dbReference>
<dbReference type="PANTHER" id="PTHR24305">
    <property type="entry name" value="CYTOCHROME P450"/>
    <property type="match status" value="1"/>
</dbReference>
<evidence type="ECO:0000256" key="1">
    <source>
        <dbReference type="ARBA" id="ARBA00001971"/>
    </source>
</evidence>
<dbReference type="PROSITE" id="PS00086">
    <property type="entry name" value="CYTOCHROME_P450"/>
    <property type="match status" value="1"/>
</dbReference>
<dbReference type="PRINTS" id="PR00463">
    <property type="entry name" value="EP450I"/>
</dbReference>
<keyword evidence="5" id="KW-1185">Reference proteome</keyword>
<organism evidence="4 5">
    <name type="scientific">Paracraurococcus lichenis</name>
    <dbReference type="NCBI Taxonomy" id="3064888"/>
    <lineage>
        <taxon>Bacteria</taxon>
        <taxon>Pseudomonadati</taxon>
        <taxon>Pseudomonadota</taxon>
        <taxon>Alphaproteobacteria</taxon>
        <taxon>Acetobacterales</taxon>
        <taxon>Roseomonadaceae</taxon>
        <taxon>Paracraurococcus</taxon>
    </lineage>
</organism>
<dbReference type="EMBL" id="JAUTWS010000001">
    <property type="protein sequence ID" value="MDO9707042.1"/>
    <property type="molecule type" value="Genomic_DNA"/>
</dbReference>
<dbReference type="Proteomes" id="UP001243009">
    <property type="component" value="Unassembled WGS sequence"/>
</dbReference>
<gene>
    <name evidence="4" type="ORF">Q7A36_01720</name>
</gene>
<reference evidence="4 5" key="1">
    <citation type="submission" date="2023-08" db="EMBL/GenBank/DDBJ databases">
        <title>The draft genome sequence of Paracraurococcus sp. LOR1-02.</title>
        <authorList>
            <person name="Kingkaew E."/>
            <person name="Tanasupawat S."/>
        </authorList>
    </citation>
    <scope>NUCLEOTIDE SEQUENCE [LARGE SCALE GENOMIC DNA]</scope>
    <source>
        <strain evidence="4 5">LOR1-02</strain>
    </source>
</reference>
<accession>A0ABT9DT23</accession>
<dbReference type="InterPro" id="IPR001128">
    <property type="entry name" value="Cyt_P450"/>
</dbReference>
<evidence type="ECO:0000256" key="2">
    <source>
        <dbReference type="ARBA" id="ARBA00010617"/>
    </source>
</evidence>
<name>A0ABT9DT23_9PROT</name>
<evidence type="ECO:0000313" key="4">
    <source>
        <dbReference type="EMBL" id="MDO9707042.1"/>
    </source>
</evidence>